<name>A0A811ZIZ3_NYCPR</name>
<evidence type="ECO:0000256" key="1">
    <source>
        <dbReference type="SAM" id="MobiDB-lite"/>
    </source>
</evidence>
<feature type="compositionally biased region" description="Low complexity" evidence="1">
    <location>
        <begin position="356"/>
        <end position="367"/>
    </location>
</feature>
<feature type="compositionally biased region" description="Low complexity" evidence="1">
    <location>
        <begin position="1"/>
        <end position="27"/>
    </location>
</feature>
<evidence type="ECO:0000313" key="3">
    <source>
        <dbReference type="Proteomes" id="UP000645828"/>
    </source>
</evidence>
<feature type="region of interest" description="Disordered" evidence="1">
    <location>
        <begin position="244"/>
        <end position="491"/>
    </location>
</feature>
<feature type="region of interest" description="Disordered" evidence="1">
    <location>
        <begin position="1"/>
        <end position="201"/>
    </location>
</feature>
<dbReference type="EMBL" id="CAJHUB010000768">
    <property type="protein sequence ID" value="CAD7688623.1"/>
    <property type="molecule type" value="Genomic_DNA"/>
</dbReference>
<proteinExistence type="predicted"/>
<accession>A0A811ZIZ3</accession>
<comment type="caution">
    <text evidence="2">The sequence shown here is derived from an EMBL/GenBank/DDBJ whole genome shotgun (WGS) entry which is preliminary data.</text>
</comment>
<sequence length="491" mass="50410">MTAARCPGRSAPRAAASPRGFESSSSPPSRPRRPESSAHGGRRSSDARGRRRRARPAALPAPRRSGRGRGTSSARNWGGLEFPPHARVFRPRKAAGERRPAGSGARGLGPAARTPPTATGRGASPCRRGSCGHVGRWCPAPGARSLGPPGSPARLPGRGDASGSRAGAPRPAGGESDTGVRTGTRPFGGLPAGPCPLALPQPERPALGSCAGRVRGAAPGRRGRGEVRLLRGVRSETLRCQDAAQGACRPHRRRTRGRAPQQMARAPSLPRTSPFRGAGTASGRHSHVPRERPLRAHLPAPSPGPLLPGRWSAPRLQQVEPRGCRRQRPRPAPPPAPRPRGALPALFSARGSRLSAGPPGAAALRGPPAGPGEGAPAPPDAAAPAWVPRPAAPGVTAPGSGSDWTARGARGGISAPRRGSRIPERSPRLSAPHPRPPDTRGSGARGNHRGLPRPRVTPRSGAVGARAPGGSVGTHAARPGRGQPLCPSPIF</sequence>
<gene>
    <name evidence="2" type="ORF">NYPRO_LOCUS21416</name>
</gene>
<keyword evidence="3" id="KW-1185">Reference proteome</keyword>
<organism evidence="2 3">
    <name type="scientific">Nyctereutes procyonoides</name>
    <name type="common">Raccoon dog</name>
    <name type="synonym">Canis procyonoides</name>
    <dbReference type="NCBI Taxonomy" id="34880"/>
    <lineage>
        <taxon>Eukaryota</taxon>
        <taxon>Metazoa</taxon>
        <taxon>Chordata</taxon>
        <taxon>Craniata</taxon>
        <taxon>Vertebrata</taxon>
        <taxon>Euteleostomi</taxon>
        <taxon>Mammalia</taxon>
        <taxon>Eutheria</taxon>
        <taxon>Laurasiatheria</taxon>
        <taxon>Carnivora</taxon>
        <taxon>Caniformia</taxon>
        <taxon>Canidae</taxon>
        <taxon>Nyctereutes</taxon>
    </lineage>
</organism>
<dbReference type="Proteomes" id="UP000645828">
    <property type="component" value="Unassembled WGS sequence"/>
</dbReference>
<protein>
    <submittedName>
        <fullName evidence="2">(raccoon dog) hypothetical protein</fullName>
    </submittedName>
</protein>
<reference evidence="2" key="1">
    <citation type="submission" date="2020-12" db="EMBL/GenBank/DDBJ databases">
        <authorList>
            <consortium name="Molecular Ecology Group"/>
        </authorList>
    </citation>
    <scope>NUCLEOTIDE SEQUENCE</scope>
    <source>
        <strain evidence="2">TBG_1078</strain>
    </source>
</reference>
<evidence type="ECO:0000313" key="2">
    <source>
        <dbReference type="EMBL" id="CAD7688623.1"/>
    </source>
</evidence>
<dbReference type="AlphaFoldDB" id="A0A811ZIZ3"/>
<feature type="compositionally biased region" description="Low complexity" evidence="1">
    <location>
        <begin position="382"/>
        <end position="394"/>
    </location>
</feature>
<feature type="compositionally biased region" description="Low complexity" evidence="1">
    <location>
        <begin position="156"/>
        <end position="174"/>
    </location>
</feature>